<evidence type="ECO:0000259" key="7">
    <source>
        <dbReference type="PROSITE" id="PS51826"/>
    </source>
</evidence>
<dbReference type="InterPro" id="IPR045257">
    <property type="entry name" value="E2/Pdx1"/>
</dbReference>
<keyword evidence="9" id="KW-1185">Reference proteome</keyword>
<feature type="compositionally biased region" description="Basic and acidic residues" evidence="5">
    <location>
        <begin position="429"/>
        <end position="441"/>
    </location>
</feature>
<dbReference type="FunFam" id="3.30.559.10:FF:000003">
    <property type="entry name" value="Acetyltransferase component of pyruvate dehydrogenase complex"/>
    <property type="match status" value="1"/>
</dbReference>
<dbReference type="Gene3D" id="2.40.50.100">
    <property type="match status" value="2"/>
</dbReference>
<dbReference type="InterPro" id="IPR001078">
    <property type="entry name" value="2-oxoacid_DH_actylTfrase"/>
</dbReference>
<feature type="region of interest" description="Disordered" evidence="5">
    <location>
        <begin position="363"/>
        <end position="385"/>
    </location>
</feature>
<protein>
    <recommendedName>
        <fullName evidence="4">Dihydrolipoamide acetyltransferase component of pyruvate dehydrogenase complex</fullName>
        <ecNumber evidence="4">2.3.1.-</ecNumber>
    </recommendedName>
</protein>
<sequence length="693" mass="75077">MALSRLRHPVMSRASSLVRARFLSHYAYSSTRSLSRWNAGTSTPVWKNENGGVFMLPEFPCRLQQPFVKFGCVCFLINSSLSSYTDVSGISLQPCVSCMGKSRDLPTKLDDLSALFFMVSIAPEVPAHMVIGMPALSPTMTQGNIAKWHKKEGDKIEVGDILCEIETDKATLEFESLEEGYLAKILVPEGSKDVPVGQAIAITVEDADEIQNAPGSVASGSEVKEDKASDPDVKTEDKIHDKSSVQLNTSDLPPHIVIGMPALSPTMNQGNIAKWWKKEGDKIEVGDIICEIETDKATLEFESLEEGKCPVSHSYFEKLICRYLAKIVAPEGSKDVAVGEPIAITVEDSSDIDIVKSSVAVGSEVKEGKSPAPATKHETQRPQASIRRISPSAKLLISEYGLDASSLNPSGFRGTLLKTDVLEAIRSGKGSESKSQAKEKVAPVPQKSHQPSSISPTQHSDTFEDIPNSQIRKIIAKRLLESKQTTPHLYLCTDVILDPLLSFRKELKEKHDIKVSVNDIVIKAVAVALKNVQEANAYWNDENGEIIPCDSVDISIAVATDKGLMTPIIRNADQKSISAISLEVKQLAEKARTGKLAPHEFQGGTFSISNLGMYPVDQFAAIINPPQAGILAIGRGNKVVEPVVGTDGTLIAAVVNKMTLTLSADHRVFDGKVGGAFLAALRSNFSDIKRLLL</sequence>
<dbReference type="EC" id="2.3.1.-" evidence="4"/>
<dbReference type="AlphaFoldDB" id="A0AAV0M8A0"/>
<evidence type="ECO:0000256" key="1">
    <source>
        <dbReference type="ARBA" id="ARBA00007317"/>
    </source>
</evidence>
<keyword evidence="3" id="KW-0809">Transit peptide</keyword>
<dbReference type="InterPro" id="IPR000089">
    <property type="entry name" value="Biotin_lipoyl"/>
</dbReference>
<comment type="cofactor">
    <cofactor evidence="4">
        <name>(R)-lipoate</name>
        <dbReference type="ChEBI" id="CHEBI:83088"/>
    </cofactor>
</comment>
<dbReference type="GO" id="GO:0006086">
    <property type="term" value="P:pyruvate decarboxylation to acetyl-CoA"/>
    <property type="evidence" value="ECO:0007669"/>
    <property type="project" value="InterPro"/>
</dbReference>
<feature type="compositionally biased region" description="Basic and acidic residues" evidence="5">
    <location>
        <begin position="364"/>
        <end position="380"/>
    </location>
</feature>
<feature type="region of interest" description="Disordered" evidence="5">
    <location>
        <begin position="427"/>
        <end position="466"/>
    </location>
</feature>
<feature type="domain" description="Lipoyl-binding" evidence="6">
    <location>
        <begin position="255"/>
        <end position="346"/>
    </location>
</feature>
<dbReference type="EMBL" id="CAMGYJ010000007">
    <property type="protein sequence ID" value="CAI0442492.1"/>
    <property type="molecule type" value="Genomic_DNA"/>
</dbReference>
<dbReference type="Pfam" id="PF02817">
    <property type="entry name" value="E3_binding"/>
    <property type="match status" value="1"/>
</dbReference>
<dbReference type="GO" id="GO:0045254">
    <property type="term" value="C:pyruvate dehydrogenase complex"/>
    <property type="evidence" value="ECO:0007669"/>
    <property type="project" value="InterPro"/>
</dbReference>
<organism evidence="8 9">
    <name type="scientific">Linum tenue</name>
    <dbReference type="NCBI Taxonomy" id="586396"/>
    <lineage>
        <taxon>Eukaryota</taxon>
        <taxon>Viridiplantae</taxon>
        <taxon>Streptophyta</taxon>
        <taxon>Embryophyta</taxon>
        <taxon>Tracheophyta</taxon>
        <taxon>Spermatophyta</taxon>
        <taxon>Magnoliopsida</taxon>
        <taxon>eudicotyledons</taxon>
        <taxon>Gunneridae</taxon>
        <taxon>Pentapetalae</taxon>
        <taxon>rosids</taxon>
        <taxon>fabids</taxon>
        <taxon>Malpighiales</taxon>
        <taxon>Linaceae</taxon>
        <taxon>Linum</taxon>
    </lineage>
</organism>
<comment type="caution">
    <text evidence="8">The sequence shown here is derived from an EMBL/GenBank/DDBJ whole genome shotgun (WGS) entry which is preliminary data.</text>
</comment>
<dbReference type="SUPFAM" id="SSF52777">
    <property type="entry name" value="CoA-dependent acyltransferases"/>
    <property type="match status" value="1"/>
</dbReference>
<comment type="similarity">
    <text evidence="1 4">Belongs to the 2-oxoacid dehydrogenase family.</text>
</comment>
<dbReference type="SUPFAM" id="SSF47005">
    <property type="entry name" value="Peripheral subunit-binding domain of 2-oxo acid dehydrogenase complex"/>
    <property type="match status" value="1"/>
</dbReference>
<dbReference type="SUPFAM" id="SSF51230">
    <property type="entry name" value="Single hybrid motif"/>
    <property type="match status" value="2"/>
</dbReference>
<keyword evidence="4" id="KW-0012">Acyltransferase</keyword>
<dbReference type="InterPro" id="IPR036625">
    <property type="entry name" value="E3-bd_dom_sf"/>
</dbReference>
<feature type="domain" description="Lipoyl-binding" evidence="6">
    <location>
        <begin position="128"/>
        <end position="204"/>
    </location>
</feature>
<proteinExistence type="inferred from homology"/>
<evidence type="ECO:0000313" key="8">
    <source>
        <dbReference type="EMBL" id="CAI0442492.1"/>
    </source>
</evidence>
<dbReference type="Gene3D" id="3.30.559.10">
    <property type="entry name" value="Chloramphenicol acetyltransferase-like domain"/>
    <property type="match status" value="1"/>
</dbReference>
<feature type="domain" description="Peripheral subunit-binding (PSBD)" evidence="7">
    <location>
        <begin position="388"/>
        <end position="425"/>
    </location>
</feature>
<keyword evidence="2 4" id="KW-0450">Lipoyl</keyword>
<gene>
    <name evidence="8" type="ORF">LITE_LOCUS27276</name>
</gene>
<dbReference type="FunFam" id="2.40.50.100:FF:000010">
    <property type="entry name" value="Acetyltransferase component of pyruvate dehydrogenase complex"/>
    <property type="match status" value="2"/>
</dbReference>
<evidence type="ECO:0000259" key="6">
    <source>
        <dbReference type="PROSITE" id="PS50968"/>
    </source>
</evidence>
<evidence type="ECO:0000313" key="9">
    <source>
        <dbReference type="Proteomes" id="UP001154282"/>
    </source>
</evidence>
<evidence type="ECO:0000256" key="4">
    <source>
        <dbReference type="RuleBase" id="RU003423"/>
    </source>
</evidence>
<dbReference type="PANTHER" id="PTHR23151">
    <property type="entry name" value="DIHYDROLIPOAMIDE ACETYL/SUCCINYL-TRANSFERASE-RELATED"/>
    <property type="match status" value="1"/>
</dbReference>
<feature type="compositionally biased region" description="Basic and acidic residues" evidence="5">
    <location>
        <begin position="222"/>
        <end position="239"/>
    </location>
</feature>
<dbReference type="CDD" id="cd06849">
    <property type="entry name" value="lipoyl_domain"/>
    <property type="match status" value="2"/>
</dbReference>
<evidence type="ECO:0000256" key="2">
    <source>
        <dbReference type="ARBA" id="ARBA00022823"/>
    </source>
</evidence>
<dbReference type="Gene3D" id="4.10.320.10">
    <property type="entry name" value="E3-binding domain"/>
    <property type="match status" value="1"/>
</dbReference>
<dbReference type="GO" id="GO:0016746">
    <property type="term" value="F:acyltransferase activity"/>
    <property type="evidence" value="ECO:0007669"/>
    <property type="project" value="UniProtKB-KW"/>
</dbReference>
<feature type="compositionally biased region" description="Polar residues" evidence="5">
    <location>
        <begin position="447"/>
        <end position="460"/>
    </location>
</feature>
<evidence type="ECO:0000256" key="3">
    <source>
        <dbReference type="ARBA" id="ARBA00022946"/>
    </source>
</evidence>
<dbReference type="InterPro" id="IPR023213">
    <property type="entry name" value="CAT-like_dom_sf"/>
</dbReference>
<dbReference type="PROSITE" id="PS50968">
    <property type="entry name" value="BIOTINYL_LIPOYL"/>
    <property type="match status" value="2"/>
</dbReference>
<dbReference type="GO" id="GO:0005739">
    <property type="term" value="C:mitochondrion"/>
    <property type="evidence" value="ECO:0007669"/>
    <property type="project" value="TreeGrafter"/>
</dbReference>
<dbReference type="PANTHER" id="PTHR23151:SF90">
    <property type="entry name" value="DIHYDROLIPOYLLYSINE-RESIDUE ACETYLTRANSFERASE COMPONENT OF PYRUVATE DEHYDROGENASE COMPLEX, MITOCHONDRIAL-RELATED"/>
    <property type="match status" value="1"/>
</dbReference>
<accession>A0AAV0M8A0</accession>
<name>A0AAV0M8A0_9ROSI</name>
<reference evidence="8" key="1">
    <citation type="submission" date="2022-08" db="EMBL/GenBank/DDBJ databases">
        <authorList>
            <person name="Gutierrez-Valencia J."/>
        </authorList>
    </citation>
    <scope>NUCLEOTIDE SEQUENCE</scope>
</reference>
<keyword evidence="4" id="KW-0808">Transferase</keyword>
<dbReference type="PROSITE" id="PS00189">
    <property type="entry name" value="LIPOYL"/>
    <property type="match status" value="1"/>
</dbReference>
<dbReference type="InterPro" id="IPR003016">
    <property type="entry name" value="2-oxoA_DH_lipoyl-BS"/>
</dbReference>
<dbReference type="Pfam" id="PF00364">
    <property type="entry name" value="Biotin_lipoyl"/>
    <property type="match status" value="2"/>
</dbReference>
<dbReference type="Proteomes" id="UP001154282">
    <property type="component" value="Unassembled WGS sequence"/>
</dbReference>
<dbReference type="PROSITE" id="PS51826">
    <property type="entry name" value="PSBD"/>
    <property type="match status" value="1"/>
</dbReference>
<dbReference type="Pfam" id="PF00198">
    <property type="entry name" value="2-oxoacid_dh"/>
    <property type="match status" value="1"/>
</dbReference>
<feature type="region of interest" description="Disordered" evidence="5">
    <location>
        <begin position="213"/>
        <end position="239"/>
    </location>
</feature>
<evidence type="ECO:0000256" key="5">
    <source>
        <dbReference type="SAM" id="MobiDB-lite"/>
    </source>
</evidence>
<dbReference type="InterPro" id="IPR004167">
    <property type="entry name" value="PSBD"/>
</dbReference>
<dbReference type="InterPro" id="IPR011053">
    <property type="entry name" value="Single_hybrid_motif"/>
</dbReference>